<dbReference type="Proteomes" id="UP000005824">
    <property type="component" value="Unassembled WGS sequence"/>
</dbReference>
<keyword evidence="1" id="KW-0732">Signal</keyword>
<dbReference type="RefSeq" id="WP_006982310.1">
    <property type="nucleotide sequence ID" value="NZ_ABVL01000019.1"/>
</dbReference>
<dbReference type="AlphaFoldDB" id="B4D7U9"/>
<dbReference type="STRING" id="497964.CfE428DRAFT_4989"/>
<organism evidence="2 3">
    <name type="scientific">Chthoniobacter flavus Ellin428</name>
    <dbReference type="NCBI Taxonomy" id="497964"/>
    <lineage>
        <taxon>Bacteria</taxon>
        <taxon>Pseudomonadati</taxon>
        <taxon>Verrucomicrobiota</taxon>
        <taxon>Spartobacteria</taxon>
        <taxon>Chthoniobacterales</taxon>
        <taxon>Chthoniobacteraceae</taxon>
        <taxon>Chthoniobacter</taxon>
    </lineage>
</organism>
<proteinExistence type="predicted"/>
<feature type="signal peptide" evidence="1">
    <location>
        <begin position="1"/>
        <end position="30"/>
    </location>
</feature>
<reference evidence="2 3" key="1">
    <citation type="journal article" date="2011" name="J. Bacteriol.">
        <title>Genome sequence of Chthoniobacter flavus Ellin428, an aerobic heterotrophic soil bacterium.</title>
        <authorList>
            <person name="Kant R."/>
            <person name="van Passel M.W."/>
            <person name="Palva A."/>
            <person name="Lucas S."/>
            <person name="Lapidus A."/>
            <person name="Glavina Del Rio T."/>
            <person name="Dalin E."/>
            <person name="Tice H."/>
            <person name="Bruce D."/>
            <person name="Goodwin L."/>
            <person name="Pitluck S."/>
            <person name="Larimer F.W."/>
            <person name="Land M.L."/>
            <person name="Hauser L."/>
            <person name="Sangwan P."/>
            <person name="de Vos W.M."/>
            <person name="Janssen P.H."/>
            <person name="Smidt H."/>
        </authorList>
    </citation>
    <scope>NUCLEOTIDE SEQUENCE [LARGE SCALE GENOMIC DNA]</scope>
    <source>
        <strain evidence="2 3">Ellin428</strain>
    </source>
</reference>
<evidence type="ECO:0000256" key="1">
    <source>
        <dbReference type="SAM" id="SignalP"/>
    </source>
</evidence>
<evidence type="ECO:0008006" key="4">
    <source>
        <dbReference type="Google" id="ProtNLM"/>
    </source>
</evidence>
<evidence type="ECO:0000313" key="2">
    <source>
        <dbReference type="EMBL" id="EDY17472.1"/>
    </source>
</evidence>
<gene>
    <name evidence="2" type="ORF">CfE428DRAFT_4989</name>
</gene>
<protein>
    <recommendedName>
        <fullName evidence="4">PEP-CTERM protein-sorting domain-containing protein</fullName>
    </recommendedName>
</protein>
<dbReference type="eggNOG" id="ENOG5033FFU">
    <property type="taxonomic scope" value="Bacteria"/>
</dbReference>
<keyword evidence="3" id="KW-1185">Reference proteome</keyword>
<accession>B4D7U9</accession>
<feature type="chain" id="PRO_5002800624" description="PEP-CTERM protein-sorting domain-containing protein" evidence="1">
    <location>
        <begin position="31"/>
        <end position="271"/>
    </location>
</feature>
<name>B4D7U9_9BACT</name>
<sequence length="271" mass="28515">MKLKLSSFTTPMGALLLSLSALLASQPAHATTINLNDPSLSPAPTDPGTINGAVFTTNFTQPAGTGVIDPFLTIQSSPTEQGYNGTNGNFDTKRVPQWNHPLTLGSLAEVSLNGQQYYQFVVDVNEPNATSTSTISLDMLSVWTSPTLQSSTSTNSSGLFNGSLGTLRYNMSPSLGSNDVLYFDGNSGSGQADISIYIPVSDFAGASASDYVYMYQMWGNTLPSSGGYEETFAVEGSNLTSVPETSALLPLFAVLGMIIGGPAIRRKLLPA</sequence>
<dbReference type="InParanoid" id="B4D7U9"/>
<comment type="caution">
    <text evidence="2">The sequence shown here is derived from an EMBL/GenBank/DDBJ whole genome shotgun (WGS) entry which is preliminary data.</text>
</comment>
<evidence type="ECO:0000313" key="3">
    <source>
        <dbReference type="Proteomes" id="UP000005824"/>
    </source>
</evidence>
<dbReference type="EMBL" id="ABVL01000019">
    <property type="protein sequence ID" value="EDY17472.1"/>
    <property type="molecule type" value="Genomic_DNA"/>
</dbReference>